<dbReference type="EMBL" id="PQFF01000212">
    <property type="protein sequence ID" value="RHZ73738.1"/>
    <property type="molecule type" value="Genomic_DNA"/>
</dbReference>
<accession>A0A397IHM2</accession>
<protein>
    <submittedName>
        <fullName evidence="2">Uncharacterized protein</fullName>
    </submittedName>
</protein>
<sequence>MKRRLECESIKALENVVVSVRKELKKEKAFNEEISEIENQDNNNNDDVDVDDDVMMAMMMVMMVMVMMMMFSPTNREHYFVRHIVQSNIAHDDFPYEISEYTVWDKSLWTNLLSNCAAADNKISTQINYLRHRK</sequence>
<keyword evidence="1" id="KW-1133">Transmembrane helix</keyword>
<dbReference type="AlphaFoldDB" id="A0A397IHM2"/>
<gene>
    <name evidence="2" type="ORF">Glove_229g70</name>
</gene>
<proteinExistence type="predicted"/>
<dbReference type="Proteomes" id="UP000266861">
    <property type="component" value="Unassembled WGS sequence"/>
</dbReference>
<reference evidence="2 3" key="1">
    <citation type="submission" date="2018-08" db="EMBL/GenBank/DDBJ databases">
        <title>Genome and evolution of the arbuscular mycorrhizal fungus Diversispora epigaea (formerly Glomus versiforme) and its bacterial endosymbionts.</title>
        <authorList>
            <person name="Sun X."/>
            <person name="Fei Z."/>
            <person name="Harrison M."/>
        </authorList>
    </citation>
    <scope>NUCLEOTIDE SEQUENCE [LARGE SCALE GENOMIC DNA]</scope>
    <source>
        <strain evidence="2 3">IT104</strain>
    </source>
</reference>
<evidence type="ECO:0000313" key="2">
    <source>
        <dbReference type="EMBL" id="RHZ73738.1"/>
    </source>
</evidence>
<keyword evidence="3" id="KW-1185">Reference proteome</keyword>
<keyword evidence="1" id="KW-0812">Transmembrane</keyword>
<comment type="caution">
    <text evidence="2">The sequence shown here is derived from an EMBL/GenBank/DDBJ whole genome shotgun (WGS) entry which is preliminary data.</text>
</comment>
<feature type="transmembrane region" description="Helical" evidence="1">
    <location>
        <begin position="54"/>
        <end position="72"/>
    </location>
</feature>
<organism evidence="2 3">
    <name type="scientific">Diversispora epigaea</name>
    <dbReference type="NCBI Taxonomy" id="1348612"/>
    <lineage>
        <taxon>Eukaryota</taxon>
        <taxon>Fungi</taxon>
        <taxon>Fungi incertae sedis</taxon>
        <taxon>Mucoromycota</taxon>
        <taxon>Glomeromycotina</taxon>
        <taxon>Glomeromycetes</taxon>
        <taxon>Diversisporales</taxon>
        <taxon>Diversisporaceae</taxon>
        <taxon>Diversispora</taxon>
    </lineage>
</organism>
<name>A0A397IHM2_9GLOM</name>
<evidence type="ECO:0000256" key="1">
    <source>
        <dbReference type="SAM" id="Phobius"/>
    </source>
</evidence>
<keyword evidence="1" id="KW-0472">Membrane</keyword>
<evidence type="ECO:0000313" key="3">
    <source>
        <dbReference type="Proteomes" id="UP000266861"/>
    </source>
</evidence>